<dbReference type="RefSeq" id="WP_317933808.1">
    <property type="nucleotide sequence ID" value="NZ_JAUBDH010000001.1"/>
</dbReference>
<accession>A0ABU4FV85</accession>
<dbReference type="InterPro" id="IPR019676">
    <property type="entry name" value="DUF2529"/>
</dbReference>
<dbReference type="Pfam" id="PF10740">
    <property type="entry name" value="DUF2529"/>
    <property type="match status" value="1"/>
</dbReference>
<dbReference type="Proteomes" id="UP001280629">
    <property type="component" value="Unassembled WGS sequence"/>
</dbReference>
<gene>
    <name evidence="2" type="ORF">QT716_01010</name>
</gene>
<organism evidence="2 3">
    <name type="scientific">Sporosarcina aquimarina</name>
    <dbReference type="NCBI Taxonomy" id="114975"/>
    <lineage>
        <taxon>Bacteria</taxon>
        <taxon>Bacillati</taxon>
        <taxon>Bacillota</taxon>
        <taxon>Bacilli</taxon>
        <taxon>Bacillales</taxon>
        <taxon>Caryophanaceae</taxon>
        <taxon>Sporosarcina</taxon>
    </lineage>
</organism>
<comment type="caution">
    <text evidence="2">The sequence shown here is derived from an EMBL/GenBank/DDBJ whole genome shotgun (WGS) entry which is preliminary data.</text>
</comment>
<reference evidence="2 3" key="1">
    <citation type="submission" date="2023-06" db="EMBL/GenBank/DDBJ databases">
        <title>Sporosarcina sp. nov., isolated from Korean traditional fermented seafood 'Jeotgal'.</title>
        <authorList>
            <person name="Yang A.-I."/>
            <person name="Shin N.-R."/>
        </authorList>
    </citation>
    <scope>NUCLEOTIDE SEQUENCE [LARGE SCALE GENOMIC DNA]</scope>
    <source>
        <strain evidence="2 3">KCTC3840</strain>
    </source>
</reference>
<protein>
    <submittedName>
        <fullName evidence="2">DUF2529 family protein</fullName>
    </submittedName>
</protein>
<evidence type="ECO:0000259" key="1">
    <source>
        <dbReference type="Pfam" id="PF10740"/>
    </source>
</evidence>
<dbReference type="EMBL" id="JAUBDH010000001">
    <property type="protein sequence ID" value="MDW0108621.1"/>
    <property type="molecule type" value="Genomic_DNA"/>
</dbReference>
<evidence type="ECO:0000313" key="3">
    <source>
        <dbReference type="Proteomes" id="UP001280629"/>
    </source>
</evidence>
<sequence>MKMLTTQIAGLLQRIATKQEEAIEDTARLLAQAAVGDGQVVIYGSKEMNGILTNATEGAESFAYATRMAADVNPQSTDRVWLFTRNAHDEEALEFARFLSSQAISFAAVAADKASETNELAELADAYISTGITKGLLPNDEGDRVVQPHLLASLFVYEAVKLSYDEMLTDL</sequence>
<dbReference type="Gene3D" id="3.40.50.10490">
    <property type="entry name" value="Glucose-6-phosphate isomerase like protein, domain 1"/>
    <property type="match status" value="1"/>
</dbReference>
<name>A0ABU4FV85_9BACL</name>
<keyword evidence="3" id="KW-1185">Reference proteome</keyword>
<proteinExistence type="predicted"/>
<feature type="domain" description="DUF2529" evidence="1">
    <location>
        <begin position="1"/>
        <end position="168"/>
    </location>
</feature>
<evidence type="ECO:0000313" key="2">
    <source>
        <dbReference type="EMBL" id="MDW0108621.1"/>
    </source>
</evidence>